<comment type="caution">
    <text evidence="1">The sequence shown here is derived from an EMBL/GenBank/DDBJ whole genome shotgun (WGS) entry which is preliminary data.</text>
</comment>
<evidence type="ECO:0000313" key="2">
    <source>
        <dbReference type="Proteomes" id="UP000735302"/>
    </source>
</evidence>
<protein>
    <recommendedName>
        <fullName evidence="3">Endonuclease/exonuclease/phosphatase domain-containing protein</fullName>
    </recommendedName>
</protein>
<reference evidence="1 2" key="1">
    <citation type="journal article" date="2021" name="Elife">
        <title>Chloroplast acquisition without the gene transfer in kleptoplastic sea slugs, Plakobranchus ocellatus.</title>
        <authorList>
            <person name="Maeda T."/>
            <person name="Takahashi S."/>
            <person name="Yoshida T."/>
            <person name="Shimamura S."/>
            <person name="Takaki Y."/>
            <person name="Nagai Y."/>
            <person name="Toyoda A."/>
            <person name="Suzuki Y."/>
            <person name="Arimoto A."/>
            <person name="Ishii H."/>
            <person name="Satoh N."/>
            <person name="Nishiyama T."/>
            <person name="Hasebe M."/>
            <person name="Maruyama T."/>
            <person name="Minagawa J."/>
            <person name="Obokata J."/>
            <person name="Shigenobu S."/>
        </authorList>
    </citation>
    <scope>NUCLEOTIDE SEQUENCE [LARGE SCALE GENOMIC DNA]</scope>
</reference>
<evidence type="ECO:0008006" key="3">
    <source>
        <dbReference type="Google" id="ProtNLM"/>
    </source>
</evidence>
<dbReference type="AlphaFoldDB" id="A0AAV4AAS2"/>
<evidence type="ECO:0000313" key="1">
    <source>
        <dbReference type="EMBL" id="GFO05421.1"/>
    </source>
</evidence>
<name>A0AAV4AAS2_9GAST</name>
<organism evidence="1 2">
    <name type="scientific">Plakobranchus ocellatus</name>
    <dbReference type="NCBI Taxonomy" id="259542"/>
    <lineage>
        <taxon>Eukaryota</taxon>
        <taxon>Metazoa</taxon>
        <taxon>Spiralia</taxon>
        <taxon>Lophotrochozoa</taxon>
        <taxon>Mollusca</taxon>
        <taxon>Gastropoda</taxon>
        <taxon>Heterobranchia</taxon>
        <taxon>Euthyneura</taxon>
        <taxon>Panpulmonata</taxon>
        <taxon>Sacoglossa</taxon>
        <taxon>Placobranchoidea</taxon>
        <taxon>Plakobranchidae</taxon>
        <taxon>Plakobranchus</taxon>
    </lineage>
</organism>
<proteinExistence type="predicted"/>
<dbReference type="SUPFAM" id="SSF56219">
    <property type="entry name" value="DNase I-like"/>
    <property type="match status" value="1"/>
</dbReference>
<gene>
    <name evidence="1" type="ORF">PoB_003192600</name>
</gene>
<dbReference type="EMBL" id="BLXT01003748">
    <property type="protein sequence ID" value="GFO05421.1"/>
    <property type="molecule type" value="Genomic_DNA"/>
</dbReference>
<dbReference type="InterPro" id="IPR036691">
    <property type="entry name" value="Endo/exonu/phosph_ase_sf"/>
</dbReference>
<accession>A0AAV4AAS2</accession>
<sequence>MDTLVHWNVRSLRNNFAVLKLLLNRSQSAVVALQEFRLVEGQLPPLSYALLLSQDGSSVARQPSSYKTERVSQLMLQLP</sequence>
<keyword evidence="2" id="KW-1185">Reference proteome</keyword>
<dbReference type="Proteomes" id="UP000735302">
    <property type="component" value="Unassembled WGS sequence"/>
</dbReference>